<evidence type="ECO:0000256" key="1">
    <source>
        <dbReference type="ARBA" id="ARBA00004442"/>
    </source>
</evidence>
<evidence type="ECO:0000256" key="4">
    <source>
        <dbReference type="ARBA" id="ARBA00023136"/>
    </source>
</evidence>
<protein>
    <recommendedName>
        <fullName evidence="10">Fimbrillin-A associated anchor proteins Mfa1 and Mfa2</fullName>
    </recommendedName>
</protein>
<comment type="subcellular location">
    <subcellularLocation>
        <location evidence="1">Cell outer membrane</location>
    </subcellularLocation>
</comment>
<evidence type="ECO:0000256" key="6">
    <source>
        <dbReference type="ARBA" id="ARBA00023237"/>
    </source>
</evidence>
<keyword evidence="5" id="KW-0564">Palmitate</keyword>
<evidence type="ECO:0008006" key="10">
    <source>
        <dbReference type="Google" id="ProtNLM"/>
    </source>
</evidence>
<evidence type="ECO:0000313" key="8">
    <source>
        <dbReference type="EMBL" id="EKU92069.1"/>
    </source>
</evidence>
<keyword evidence="9" id="KW-1185">Reference proteome</keyword>
<keyword evidence="4" id="KW-0472">Membrane</keyword>
<evidence type="ECO:0000256" key="7">
    <source>
        <dbReference type="ARBA" id="ARBA00023288"/>
    </source>
</evidence>
<gene>
    <name evidence="8" type="ORF">HMPREF9447_00519</name>
</gene>
<dbReference type="PROSITE" id="PS51257">
    <property type="entry name" value="PROKAR_LIPOPROTEIN"/>
    <property type="match status" value="1"/>
</dbReference>
<dbReference type="PATRIC" id="fig|742727.4.peg.521"/>
<dbReference type="GO" id="GO:0009279">
    <property type="term" value="C:cell outer membrane"/>
    <property type="evidence" value="ECO:0007669"/>
    <property type="project" value="UniProtKB-SubCell"/>
</dbReference>
<dbReference type="EMBL" id="ADLF01000002">
    <property type="protein sequence ID" value="EKU92069.1"/>
    <property type="molecule type" value="Genomic_DNA"/>
</dbReference>
<dbReference type="AlphaFoldDB" id="K9E4N2"/>
<dbReference type="STRING" id="742727.HMPREF9447_00519"/>
<comment type="caution">
    <text evidence="8">The sequence shown here is derived from an EMBL/GenBank/DDBJ whole genome shotgun (WGS) entry which is preliminary data.</text>
</comment>
<comment type="similarity">
    <text evidence="2">Belongs to the bacteroidetes fimbrillin superfamily. FimB/Mfa2 family.</text>
</comment>
<dbReference type="eggNOG" id="ENOG502ZAYR">
    <property type="taxonomic scope" value="Bacteria"/>
</dbReference>
<name>K9E4N2_9BACE</name>
<evidence type="ECO:0000256" key="5">
    <source>
        <dbReference type="ARBA" id="ARBA00023139"/>
    </source>
</evidence>
<reference evidence="8 9" key="1">
    <citation type="submission" date="2012-09" db="EMBL/GenBank/DDBJ databases">
        <title>The Genome Sequence of Bacteroides oleiciplenus YIT 12058.</title>
        <authorList>
            <consortium name="The Broad Institute Genome Sequencing Platform"/>
            <person name="Earl A."/>
            <person name="Ward D."/>
            <person name="Feldgarden M."/>
            <person name="Gevers D."/>
            <person name="Morotomi M."/>
            <person name="Walker B."/>
            <person name="Young S.K."/>
            <person name="Zeng Q."/>
            <person name="Gargeya S."/>
            <person name="Fitzgerald M."/>
            <person name="Haas B."/>
            <person name="Abouelleil A."/>
            <person name="Alvarado L."/>
            <person name="Arachchi H.M."/>
            <person name="Berlin A.M."/>
            <person name="Chapman S.B."/>
            <person name="Goldberg J."/>
            <person name="Griggs A."/>
            <person name="Gujja S."/>
            <person name="Hansen M."/>
            <person name="Howarth C."/>
            <person name="Imamovic A."/>
            <person name="Larimer J."/>
            <person name="McCowen C."/>
            <person name="Montmayeur A."/>
            <person name="Murphy C."/>
            <person name="Neiman D."/>
            <person name="Pearson M."/>
            <person name="Priest M."/>
            <person name="Roberts A."/>
            <person name="Saif S."/>
            <person name="Shea T."/>
            <person name="Sisk P."/>
            <person name="Sykes S."/>
            <person name="Wortman J."/>
            <person name="Nusbaum C."/>
            <person name="Birren B."/>
        </authorList>
    </citation>
    <scope>NUCLEOTIDE SEQUENCE [LARGE SCALE GENOMIC DNA]</scope>
    <source>
        <strain evidence="8 9">YIT 12058</strain>
    </source>
</reference>
<evidence type="ECO:0000313" key="9">
    <source>
        <dbReference type="Proteomes" id="UP000009872"/>
    </source>
</evidence>
<evidence type="ECO:0000256" key="2">
    <source>
        <dbReference type="ARBA" id="ARBA00007248"/>
    </source>
</evidence>
<dbReference type="Proteomes" id="UP000009872">
    <property type="component" value="Unassembled WGS sequence"/>
</dbReference>
<proteinExistence type="inferred from homology"/>
<dbReference type="InterPro" id="IPR014941">
    <property type="entry name" value="FimB/Mfa2/Mfa3"/>
</dbReference>
<dbReference type="HOGENOM" id="CLU_958619_0_0_10"/>
<evidence type="ECO:0000256" key="3">
    <source>
        <dbReference type="ARBA" id="ARBA00022729"/>
    </source>
</evidence>
<sequence length="293" mass="33466">MDMKKAIILYILLLVTVTGCIKENLDDCETTLYFSYLGDETKEIFPQKIEKVDMYIYNQNNVCVQKAVLNRKELDRQRGTTLNLPSGQYHVVCWGNSLNDTRINEGSSLKNNIVGAPHYFTKELITTNDSLYFGEREITITNESYRTDTVHFSSAHIKMRIELEGLDAVNNTRAAVSPISIEVGNLSSTVDFTKTFSNERISYFPLVNFDSGIQKFGAKFNVLRFNNDNEVYLRLHDNLANKELYTMQLKDFMKENNIAVDGINEATIGIRIRFNGTAITVKPWDEEVIRPGL</sequence>
<dbReference type="Gene3D" id="2.60.40.2100">
    <property type="match status" value="1"/>
</dbReference>
<keyword evidence="6" id="KW-0998">Cell outer membrane</keyword>
<organism evidence="8 9">
    <name type="scientific">Bacteroides oleiciplenus YIT 12058</name>
    <dbReference type="NCBI Taxonomy" id="742727"/>
    <lineage>
        <taxon>Bacteria</taxon>
        <taxon>Pseudomonadati</taxon>
        <taxon>Bacteroidota</taxon>
        <taxon>Bacteroidia</taxon>
        <taxon>Bacteroidales</taxon>
        <taxon>Bacteroidaceae</taxon>
        <taxon>Bacteroides</taxon>
    </lineage>
</organism>
<dbReference type="Pfam" id="PF08842">
    <property type="entry name" value="Mfa2"/>
    <property type="match status" value="1"/>
</dbReference>
<keyword evidence="7" id="KW-0449">Lipoprotein</keyword>
<accession>K9E4N2</accession>
<keyword evidence="3" id="KW-0732">Signal</keyword>